<accession>A0ACB7SKP7</accession>
<reference evidence="1" key="1">
    <citation type="submission" date="2020-05" db="EMBL/GenBank/DDBJ databases">
        <title>Large-scale comparative analyses of tick genomes elucidate their genetic diversity and vector capacities.</title>
        <authorList>
            <person name="Jia N."/>
            <person name="Wang J."/>
            <person name="Shi W."/>
            <person name="Du L."/>
            <person name="Sun Y."/>
            <person name="Zhan W."/>
            <person name="Jiang J."/>
            <person name="Wang Q."/>
            <person name="Zhang B."/>
            <person name="Ji P."/>
            <person name="Sakyi L.B."/>
            <person name="Cui X."/>
            <person name="Yuan T."/>
            <person name="Jiang B."/>
            <person name="Yang W."/>
            <person name="Lam T.T.-Y."/>
            <person name="Chang Q."/>
            <person name="Ding S."/>
            <person name="Wang X."/>
            <person name="Zhu J."/>
            <person name="Ruan X."/>
            <person name="Zhao L."/>
            <person name="Wei J."/>
            <person name="Que T."/>
            <person name="Du C."/>
            <person name="Cheng J."/>
            <person name="Dai P."/>
            <person name="Han X."/>
            <person name="Huang E."/>
            <person name="Gao Y."/>
            <person name="Liu J."/>
            <person name="Shao H."/>
            <person name="Ye R."/>
            <person name="Li L."/>
            <person name="Wei W."/>
            <person name="Wang X."/>
            <person name="Wang C."/>
            <person name="Yang T."/>
            <person name="Huo Q."/>
            <person name="Li W."/>
            <person name="Guo W."/>
            <person name="Chen H."/>
            <person name="Zhou L."/>
            <person name="Ni X."/>
            <person name="Tian J."/>
            <person name="Zhou Y."/>
            <person name="Sheng Y."/>
            <person name="Liu T."/>
            <person name="Pan Y."/>
            <person name="Xia L."/>
            <person name="Li J."/>
            <person name="Zhao F."/>
            <person name="Cao W."/>
        </authorList>
    </citation>
    <scope>NUCLEOTIDE SEQUENCE</scope>
    <source>
        <strain evidence="1">Hyas-2018</strain>
    </source>
</reference>
<proteinExistence type="predicted"/>
<gene>
    <name evidence="1" type="ORF">HPB50_023738</name>
</gene>
<dbReference type="Proteomes" id="UP000821845">
    <property type="component" value="Chromosome 4"/>
</dbReference>
<dbReference type="EMBL" id="CM023484">
    <property type="protein sequence ID" value="KAH6934369.1"/>
    <property type="molecule type" value="Genomic_DNA"/>
</dbReference>
<protein>
    <submittedName>
        <fullName evidence="1">Uncharacterized protein</fullName>
    </submittedName>
</protein>
<comment type="caution">
    <text evidence="1">The sequence shown here is derived from an EMBL/GenBank/DDBJ whole genome shotgun (WGS) entry which is preliminary data.</text>
</comment>
<evidence type="ECO:0000313" key="2">
    <source>
        <dbReference type="Proteomes" id="UP000821845"/>
    </source>
</evidence>
<evidence type="ECO:0000313" key="1">
    <source>
        <dbReference type="EMBL" id="KAH6934369.1"/>
    </source>
</evidence>
<name>A0ACB7SKP7_HYAAI</name>
<sequence length="335" mass="38058">MLTHRKVEFSPKISKRALPLITEDLLIHLILGDSSILFEPGVVTRTDERDMCHFGHVAWEIDYEDFMAEGCEDHCGRTLFAKPPVVDTPSDTTGNGGMNCSQGNLHEWSAEKLLQRPPLTQSHVAWVAEVPVILDKVDVVTRPWRAWNTVADEISFVQSMQLLPGTIGFVHRECLERWIQRTADPQCQVCHFRFAVRKQLEPAWRLLSNVEARRPVLGYMVLCAVFALGIAFIFTLAWLYAVCLPSRVGDKISAVVVVMLTVQNVLWLYFPFVSFRYSYKAYKKWREGSTCLKLVLSTDQTTGPSWFNLRSWRIGGGPREPVLVYVSAQQEAASK</sequence>
<keyword evidence="2" id="KW-1185">Reference proteome</keyword>
<organism evidence="1 2">
    <name type="scientific">Hyalomma asiaticum</name>
    <name type="common">Tick</name>
    <dbReference type="NCBI Taxonomy" id="266040"/>
    <lineage>
        <taxon>Eukaryota</taxon>
        <taxon>Metazoa</taxon>
        <taxon>Ecdysozoa</taxon>
        <taxon>Arthropoda</taxon>
        <taxon>Chelicerata</taxon>
        <taxon>Arachnida</taxon>
        <taxon>Acari</taxon>
        <taxon>Parasitiformes</taxon>
        <taxon>Ixodida</taxon>
        <taxon>Ixodoidea</taxon>
        <taxon>Ixodidae</taxon>
        <taxon>Hyalomminae</taxon>
        <taxon>Hyalomma</taxon>
    </lineage>
</organism>